<dbReference type="EMBL" id="JAWJWE010000001">
    <property type="protein sequence ID" value="KAK6644356.1"/>
    <property type="molecule type" value="Genomic_DNA"/>
</dbReference>
<accession>A0AAN8SGD7</accession>
<comment type="caution">
    <text evidence="1">The sequence shown here is derived from an EMBL/GenBank/DDBJ whole genome shotgun (WGS) entry which is preliminary data.</text>
</comment>
<dbReference type="AlphaFoldDB" id="A0AAN8SGD7"/>
<name>A0AAN8SGD7_POLSC</name>
<gene>
    <name evidence="1" type="ORF">RUM43_000623</name>
</gene>
<evidence type="ECO:0000313" key="2">
    <source>
        <dbReference type="Proteomes" id="UP001372834"/>
    </source>
</evidence>
<sequence length="63" mass="7351">MFNEHKKVKKGGEDERRKFVLSSKKSDEKCKVFCGFGYVGSGKHLQQKDFTFSFIVILYDIKL</sequence>
<dbReference type="Proteomes" id="UP001372834">
    <property type="component" value="Unassembled WGS sequence"/>
</dbReference>
<proteinExistence type="predicted"/>
<reference evidence="1 2" key="1">
    <citation type="submission" date="2023-10" db="EMBL/GenBank/DDBJ databases">
        <title>Genomes of two closely related lineages of the louse Polyplax serrata with different host specificities.</title>
        <authorList>
            <person name="Martinu J."/>
            <person name="Tarabai H."/>
            <person name="Stefka J."/>
            <person name="Hypsa V."/>
        </authorList>
    </citation>
    <scope>NUCLEOTIDE SEQUENCE [LARGE SCALE GENOMIC DNA]</scope>
    <source>
        <strain evidence="1">HR10_N</strain>
    </source>
</reference>
<evidence type="ECO:0000313" key="1">
    <source>
        <dbReference type="EMBL" id="KAK6644356.1"/>
    </source>
</evidence>
<protein>
    <submittedName>
        <fullName evidence="1">Uncharacterized protein</fullName>
    </submittedName>
</protein>
<organism evidence="1 2">
    <name type="scientific">Polyplax serrata</name>
    <name type="common">Common mouse louse</name>
    <dbReference type="NCBI Taxonomy" id="468196"/>
    <lineage>
        <taxon>Eukaryota</taxon>
        <taxon>Metazoa</taxon>
        <taxon>Ecdysozoa</taxon>
        <taxon>Arthropoda</taxon>
        <taxon>Hexapoda</taxon>
        <taxon>Insecta</taxon>
        <taxon>Pterygota</taxon>
        <taxon>Neoptera</taxon>
        <taxon>Paraneoptera</taxon>
        <taxon>Psocodea</taxon>
        <taxon>Troctomorpha</taxon>
        <taxon>Phthiraptera</taxon>
        <taxon>Anoplura</taxon>
        <taxon>Polyplacidae</taxon>
        <taxon>Polyplax</taxon>
    </lineage>
</organism>